<reference evidence="2 3" key="1">
    <citation type="submission" date="2016-10" db="EMBL/GenBank/DDBJ databases">
        <authorList>
            <person name="de Groot N.N."/>
        </authorList>
    </citation>
    <scope>NUCLEOTIDE SEQUENCE [LARGE SCALE GENOMIC DNA]</scope>
    <source>
        <strain evidence="2 3">CGMCC 4.3491</strain>
    </source>
</reference>
<evidence type="ECO:0000313" key="3">
    <source>
        <dbReference type="Proteomes" id="UP000198891"/>
    </source>
</evidence>
<evidence type="ECO:0008006" key="4">
    <source>
        <dbReference type="Google" id="ProtNLM"/>
    </source>
</evidence>
<dbReference type="AlphaFoldDB" id="A0A1H3LRM7"/>
<accession>A0A1H3LRM7</accession>
<gene>
    <name evidence="2" type="ORF">SAMN05216554_1102</name>
</gene>
<evidence type="ECO:0000313" key="2">
    <source>
        <dbReference type="EMBL" id="SDY67041.1"/>
    </source>
</evidence>
<dbReference type="SUPFAM" id="SSF63829">
    <property type="entry name" value="Calcium-dependent phosphotriesterase"/>
    <property type="match status" value="1"/>
</dbReference>
<dbReference type="SUPFAM" id="SSF63825">
    <property type="entry name" value="YWTD domain"/>
    <property type="match status" value="1"/>
</dbReference>
<dbReference type="RefSeq" id="WP_092549857.1">
    <property type="nucleotide sequence ID" value="NZ_FNPZ01000001.1"/>
</dbReference>
<keyword evidence="3" id="KW-1185">Reference proteome</keyword>
<dbReference type="OrthoDB" id="928769at2"/>
<feature type="chain" id="PRO_5011575724" description="ScyD/ScyE family protein" evidence="1">
    <location>
        <begin position="27"/>
        <end position="409"/>
    </location>
</feature>
<dbReference type="InterPro" id="IPR048031">
    <property type="entry name" value="ScyD/ScyE-like"/>
</dbReference>
<organism evidence="2 3">
    <name type="scientific">Herbiconiux ginsengi</name>
    <dbReference type="NCBI Taxonomy" id="381665"/>
    <lineage>
        <taxon>Bacteria</taxon>
        <taxon>Bacillati</taxon>
        <taxon>Actinomycetota</taxon>
        <taxon>Actinomycetes</taxon>
        <taxon>Micrococcales</taxon>
        <taxon>Microbacteriaceae</taxon>
        <taxon>Herbiconiux</taxon>
    </lineage>
</organism>
<protein>
    <recommendedName>
        <fullName evidence="4">ScyD/ScyE family protein</fullName>
    </recommendedName>
</protein>
<sequence length="409" mass="42002">MKKRTILGAACAATIAAVAVAAPAYAGGHHDGGWHHDVPEAPTLSLDPVATLADGLISPLSLDVDRHGDSYLSQNFIGELNGVSGEGELSTLATASVPGNEIGAVSSRHGTVYFSQNDQPNGVANLMSLEEGGTPEALADLGAYEAEVNPDQVNTYGFTDLDPACAAQVDPNGPAGEPTYTGKVDSHPYASLALRHEIYVADAGGNDIVRVDYDGEISTAAVLPPTEPVVVTAELAAQFGFPDCVVGASYVFEPVPTDVERGDDGWLYVSSLPGGPEDPSLGLRGSVYKVNPDSGEVELVATGFGGATGIAVDKDSGVVLVAELFGGPDGTGQISAVSSRSGEVFAAFPVSSPAAIELRDGMVYATTDAFVPDESGNPQPIGKLSLYQLTDDDHGGCWGDDGEHEEEDG</sequence>
<dbReference type="STRING" id="381665.SAMN05216554_1102"/>
<dbReference type="InterPro" id="IPR011042">
    <property type="entry name" value="6-blade_b-propeller_TolB-like"/>
</dbReference>
<evidence type="ECO:0000256" key="1">
    <source>
        <dbReference type="SAM" id="SignalP"/>
    </source>
</evidence>
<keyword evidence="1" id="KW-0732">Signal</keyword>
<name>A0A1H3LRM7_9MICO</name>
<dbReference type="EMBL" id="FNPZ01000001">
    <property type="protein sequence ID" value="SDY67041.1"/>
    <property type="molecule type" value="Genomic_DNA"/>
</dbReference>
<proteinExistence type="predicted"/>
<dbReference type="Gene3D" id="2.120.10.30">
    <property type="entry name" value="TolB, C-terminal domain"/>
    <property type="match status" value="1"/>
</dbReference>
<dbReference type="Proteomes" id="UP000198891">
    <property type="component" value="Unassembled WGS sequence"/>
</dbReference>
<feature type="signal peptide" evidence="1">
    <location>
        <begin position="1"/>
        <end position="26"/>
    </location>
</feature>
<dbReference type="NCBIfam" id="NF033206">
    <property type="entry name" value="ScyE_fam"/>
    <property type="match status" value="1"/>
</dbReference>